<organism evidence="2 3">
    <name type="scientific">Laodelphax striatellus</name>
    <name type="common">Small brown planthopper</name>
    <name type="synonym">Delphax striatella</name>
    <dbReference type="NCBI Taxonomy" id="195883"/>
    <lineage>
        <taxon>Eukaryota</taxon>
        <taxon>Metazoa</taxon>
        <taxon>Ecdysozoa</taxon>
        <taxon>Arthropoda</taxon>
        <taxon>Hexapoda</taxon>
        <taxon>Insecta</taxon>
        <taxon>Pterygota</taxon>
        <taxon>Neoptera</taxon>
        <taxon>Paraneoptera</taxon>
        <taxon>Hemiptera</taxon>
        <taxon>Auchenorrhyncha</taxon>
        <taxon>Fulgoroidea</taxon>
        <taxon>Delphacidae</taxon>
        <taxon>Criomorphinae</taxon>
        <taxon>Laodelphax</taxon>
    </lineage>
</organism>
<feature type="compositionally biased region" description="Polar residues" evidence="1">
    <location>
        <begin position="58"/>
        <end position="67"/>
    </location>
</feature>
<feature type="region of interest" description="Disordered" evidence="1">
    <location>
        <begin position="174"/>
        <end position="201"/>
    </location>
</feature>
<dbReference type="InParanoid" id="A0A482WTQ1"/>
<sequence length="590" mass="67752">MIKYLKTRFKRSCKQKNIQENLEMKNHENSDAKNKDSSELEKPKQQHSANKESDEHSNSQNINSPSSEFEEPEQADITQTQAVCEVKGESGDLCEVENKSSIDSSGLEDSLVNRGSSEIRNIYLQLLHSGYFNRITPSGLGWNVDTTFMSCDKVQDRNDSFDSTNAQVRGDNTIQEPISFENTVTEPSVSNQRSDINHDKKGKLDNNIASFLYKKNSFTLLPQISEIDKAEAISVNNEHIDDQISKIEREAISDDNNNNNSPGTLNLFNHSGKIENYEDGTEIINNKDERIQTLNSILNQLLENLRLLSPPVSNQNTTDEKYYYDIINYNDNNDKDINKIYEKGFLDCQVEEFEPLLQKQNYQVSKSTSDLGYDYDLNSNVQLNNQSLLNNNGENTSNLFQQRFLKNLRRTDIGDISEEACRAAMITGLGFSRCLQNIVQENDEIRKLLKNRYFSKSENNAQKYYHIMTFSLSDLNNGKSELEFFEMSIISEEETQTRLRDPSRKISEFIELSPRKPENEQETIVYCLTNFSQKEMIIRKKTNDTDWSNWLLEMNLDAVVEKTVITDINNMKNILTLKIGISSSKIVLTL</sequence>
<feature type="region of interest" description="Disordered" evidence="1">
    <location>
        <begin position="16"/>
        <end position="77"/>
    </location>
</feature>
<protein>
    <submittedName>
        <fullName evidence="2">Uncharacterized protein</fullName>
    </submittedName>
</protein>
<feature type="compositionally biased region" description="Basic and acidic residues" evidence="1">
    <location>
        <begin position="22"/>
        <end position="57"/>
    </location>
</feature>
<feature type="compositionally biased region" description="Polar residues" evidence="1">
    <location>
        <begin position="174"/>
        <end position="194"/>
    </location>
</feature>
<evidence type="ECO:0000256" key="1">
    <source>
        <dbReference type="SAM" id="MobiDB-lite"/>
    </source>
</evidence>
<comment type="caution">
    <text evidence="2">The sequence shown here is derived from an EMBL/GenBank/DDBJ whole genome shotgun (WGS) entry which is preliminary data.</text>
</comment>
<proteinExistence type="predicted"/>
<reference evidence="2 3" key="1">
    <citation type="journal article" date="2017" name="Gigascience">
        <title>Genome sequence of the small brown planthopper, Laodelphax striatellus.</title>
        <authorList>
            <person name="Zhu J."/>
            <person name="Jiang F."/>
            <person name="Wang X."/>
            <person name="Yang P."/>
            <person name="Bao Y."/>
            <person name="Zhao W."/>
            <person name="Wang W."/>
            <person name="Lu H."/>
            <person name="Wang Q."/>
            <person name="Cui N."/>
            <person name="Li J."/>
            <person name="Chen X."/>
            <person name="Luo L."/>
            <person name="Yu J."/>
            <person name="Kang L."/>
            <person name="Cui F."/>
        </authorList>
    </citation>
    <scope>NUCLEOTIDE SEQUENCE [LARGE SCALE GENOMIC DNA]</scope>
    <source>
        <strain evidence="2">Lst14</strain>
    </source>
</reference>
<dbReference type="AlphaFoldDB" id="A0A482WTQ1"/>
<keyword evidence="3" id="KW-1185">Reference proteome</keyword>
<dbReference type="EMBL" id="QKKF02025464">
    <property type="protein sequence ID" value="RZF36883.1"/>
    <property type="molecule type" value="Genomic_DNA"/>
</dbReference>
<evidence type="ECO:0000313" key="3">
    <source>
        <dbReference type="Proteomes" id="UP000291343"/>
    </source>
</evidence>
<name>A0A482WTQ1_LAOST</name>
<evidence type="ECO:0000313" key="2">
    <source>
        <dbReference type="EMBL" id="RZF36883.1"/>
    </source>
</evidence>
<gene>
    <name evidence="2" type="ORF">LSTR_LSTR004571</name>
</gene>
<accession>A0A482WTQ1</accession>
<dbReference type="Proteomes" id="UP000291343">
    <property type="component" value="Unassembled WGS sequence"/>
</dbReference>
<dbReference type="OrthoDB" id="10598796at2759"/>